<evidence type="ECO:0000256" key="1">
    <source>
        <dbReference type="SAM" id="MobiDB-lite"/>
    </source>
</evidence>
<accession>A0AAN4TB40</accession>
<feature type="compositionally biased region" description="Polar residues" evidence="1">
    <location>
        <begin position="355"/>
        <end position="367"/>
    </location>
</feature>
<reference evidence="2 4" key="1">
    <citation type="submission" date="2015-11" db="EMBL/GenBank/DDBJ databases">
        <title>Aspergillus lentulus strain IFM 54703T.</title>
        <authorList>
            <person name="Kusuya Y."/>
            <person name="Sakai K."/>
            <person name="Kamei K."/>
            <person name="Takahashi H."/>
            <person name="Yaguchi T."/>
        </authorList>
    </citation>
    <scope>NUCLEOTIDE SEQUENCE [LARGE SCALE GENOMIC DNA]</scope>
    <source>
        <strain evidence="2 4">IFM 54703</strain>
    </source>
</reference>
<dbReference type="InterPro" id="IPR022190">
    <property type="entry name" value="DUF3716"/>
</dbReference>
<feature type="compositionally biased region" description="Basic and acidic residues" evidence="1">
    <location>
        <begin position="219"/>
        <end position="237"/>
    </location>
</feature>
<dbReference type="Proteomes" id="UP000465220">
    <property type="component" value="Unassembled WGS sequence"/>
</dbReference>
<name>A0AAN4TB40_ASPLE</name>
<evidence type="ECO:0000313" key="3">
    <source>
        <dbReference type="EMBL" id="GFF93455.1"/>
    </source>
</evidence>
<dbReference type="Pfam" id="PF12511">
    <property type="entry name" value="DUF3716"/>
    <property type="match status" value="1"/>
</dbReference>
<feature type="region of interest" description="Disordered" evidence="1">
    <location>
        <begin position="317"/>
        <end position="378"/>
    </location>
</feature>
<dbReference type="AlphaFoldDB" id="A0AAN4TB40"/>
<dbReference type="EMBL" id="BCLY01000009">
    <property type="protein sequence ID" value="GAQ07536.1"/>
    <property type="molecule type" value="Genomic_DNA"/>
</dbReference>
<evidence type="ECO:0000313" key="4">
    <source>
        <dbReference type="Proteomes" id="UP000051487"/>
    </source>
</evidence>
<reference evidence="3 5" key="2">
    <citation type="submission" date="2020-01" db="EMBL/GenBank/DDBJ databases">
        <title>Draft genome sequence of Aspergillus lentulus IFM 60648.</title>
        <authorList>
            <person name="Takahashi H."/>
            <person name="Yaguchi T."/>
        </authorList>
    </citation>
    <scope>NUCLEOTIDE SEQUENCE [LARGE SCALE GENOMIC DNA]</scope>
    <source>
        <strain evidence="3 5">IFM 60648</strain>
    </source>
</reference>
<evidence type="ECO:0000313" key="5">
    <source>
        <dbReference type="Proteomes" id="UP000465220"/>
    </source>
</evidence>
<comment type="caution">
    <text evidence="2">The sequence shown here is derived from an EMBL/GenBank/DDBJ whole genome shotgun (WGS) entry which is preliminary data.</text>
</comment>
<dbReference type="EMBL" id="BLKI01000117">
    <property type="protein sequence ID" value="GFF93455.1"/>
    <property type="molecule type" value="Genomic_DNA"/>
</dbReference>
<feature type="region of interest" description="Disordered" evidence="1">
    <location>
        <begin position="219"/>
        <end position="268"/>
    </location>
</feature>
<organism evidence="2 4">
    <name type="scientific">Aspergillus lentulus</name>
    <dbReference type="NCBI Taxonomy" id="293939"/>
    <lineage>
        <taxon>Eukaryota</taxon>
        <taxon>Fungi</taxon>
        <taxon>Dikarya</taxon>
        <taxon>Ascomycota</taxon>
        <taxon>Pezizomycotina</taxon>
        <taxon>Eurotiomycetes</taxon>
        <taxon>Eurotiomycetidae</taxon>
        <taxon>Eurotiales</taxon>
        <taxon>Aspergillaceae</taxon>
        <taxon>Aspergillus</taxon>
        <taxon>Aspergillus subgen. Fumigati</taxon>
    </lineage>
</organism>
<proteinExistence type="predicted"/>
<feature type="compositionally biased region" description="Low complexity" evidence="1">
    <location>
        <begin position="324"/>
        <end position="342"/>
    </location>
</feature>
<evidence type="ECO:0000313" key="2">
    <source>
        <dbReference type="EMBL" id="GAQ07536.1"/>
    </source>
</evidence>
<dbReference type="Proteomes" id="UP000051487">
    <property type="component" value="Unassembled WGS sequence"/>
</dbReference>
<keyword evidence="5" id="KW-1185">Reference proteome</keyword>
<protein>
    <submittedName>
        <fullName evidence="2">Uncharacterized protein</fullName>
    </submittedName>
</protein>
<gene>
    <name evidence="2" type="ORF">ALT_4857</name>
    <name evidence="3" type="ORF">IFM60648_10090</name>
</gene>
<sequence length="378" mass="43423">MTATRRRSKKHRDTALTKARKCKKKEADQCAIELLDITRDFKKDWSTDTRGRPVKAPIKDSHQISAALLHERGEKVSEADSCSRCRRGKGVWQSCVVAPIYKNQALYTHACSNCIHYKRPSECSLRVNFEANGGSAWVDDPEKTKTRGIVRRGGLFAVIKQEELLRIQRERKLQKELGRIQRELERLEELERIKRERERQEALERVQRERERQEALERVQRERERQREREAESEALSRKGRRTKVSVVVQSSPRATKQSSCVKIEDRTLRGPTEPLKERDLLRVGELTVKTEDLLFGLRARKEVLERRLRRQDNLRVKDEDDSSVLSDSPSDSDTSVSSDSSKPSHHSESSETSVMSYMTDTSSTCASSGDEGSDSDA</sequence>
<feature type="compositionally biased region" description="Polar residues" evidence="1">
    <location>
        <begin position="248"/>
        <end position="261"/>
    </location>
</feature>